<dbReference type="Gene3D" id="1.10.443.10">
    <property type="entry name" value="Intergrase catalytic core"/>
    <property type="match status" value="1"/>
</dbReference>
<dbReference type="GO" id="GO:0003677">
    <property type="term" value="F:DNA binding"/>
    <property type="evidence" value="ECO:0007669"/>
    <property type="project" value="InterPro"/>
</dbReference>
<dbReference type="Proteomes" id="UP000195807">
    <property type="component" value="Chromosome"/>
</dbReference>
<organism evidence="3 4">
    <name type="scientific">Croceicoccus marinus</name>
    <dbReference type="NCBI Taxonomy" id="450378"/>
    <lineage>
        <taxon>Bacteria</taxon>
        <taxon>Pseudomonadati</taxon>
        <taxon>Pseudomonadota</taxon>
        <taxon>Alphaproteobacteria</taxon>
        <taxon>Sphingomonadales</taxon>
        <taxon>Erythrobacteraceae</taxon>
        <taxon>Croceicoccus</taxon>
    </lineage>
</organism>
<dbReference type="STRING" id="450378.GCA_001661675_02494"/>
<gene>
    <name evidence="3" type="ORF">A9D14_12420</name>
</gene>
<dbReference type="InterPro" id="IPR011010">
    <property type="entry name" value="DNA_brk_join_enz"/>
</dbReference>
<dbReference type="Pfam" id="PF00589">
    <property type="entry name" value="Phage_integrase"/>
    <property type="match status" value="1"/>
</dbReference>
<dbReference type="PROSITE" id="PS51898">
    <property type="entry name" value="TYR_RECOMBINASE"/>
    <property type="match status" value="1"/>
</dbReference>
<evidence type="ECO:0000256" key="1">
    <source>
        <dbReference type="ARBA" id="ARBA00023172"/>
    </source>
</evidence>
<dbReference type="GO" id="GO:0015074">
    <property type="term" value="P:DNA integration"/>
    <property type="evidence" value="ECO:0007669"/>
    <property type="project" value="InterPro"/>
</dbReference>
<dbReference type="InterPro" id="IPR013762">
    <property type="entry name" value="Integrase-like_cat_sf"/>
</dbReference>
<keyword evidence="1" id="KW-0233">DNA recombination</keyword>
<evidence type="ECO:0000259" key="2">
    <source>
        <dbReference type="PROSITE" id="PS51898"/>
    </source>
</evidence>
<dbReference type="KEGG" id="cman:A9D14_12420"/>
<sequence>MGARLKRLREACGLTLGYQLGLRPVQIASVKEDDVSMRDGRVYVRILVAKQRDKAPFHVTRRLKPEWSAFWIEFARRRPNMIPGLHAHPNSFLGLPPERISREFTDAVERITGERWTPNDFRHSAAQRLADAGASHAEIQDFLMHGTDGAANAYFTGSAAQAEKINQAMGLSQVYQAVAEIARIGMIDRQTLETLPEDQQIGGAPHGIPIAGIGACRLGQSQCTKNPILSCYGCRSFLPLNDPPVHQEVANDLRNVVKEFLAVASDVDASPAFGQLRRTIEAADRVAAQATASRQVSG</sequence>
<name>A0A1Z1FDK0_9SPHN</name>
<dbReference type="CDD" id="cd00397">
    <property type="entry name" value="DNA_BRE_C"/>
    <property type="match status" value="1"/>
</dbReference>
<proteinExistence type="predicted"/>
<keyword evidence="4" id="KW-1185">Reference proteome</keyword>
<feature type="domain" description="Tyr recombinase" evidence="2">
    <location>
        <begin position="1"/>
        <end position="169"/>
    </location>
</feature>
<evidence type="ECO:0000313" key="4">
    <source>
        <dbReference type="Proteomes" id="UP000195807"/>
    </source>
</evidence>
<dbReference type="AlphaFoldDB" id="A0A1Z1FDK0"/>
<dbReference type="InterPro" id="IPR002104">
    <property type="entry name" value="Integrase_catalytic"/>
</dbReference>
<evidence type="ECO:0000313" key="3">
    <source>
        <dbReference type="EMBL" id="ARU16830.1"/>
    </source>
</evidence>
<dbReference type="SUPFAM" id="SSF56349">
    <property type="entry name" value="DNA breaking-rejoining enzymes"/>
    <property type="match status" value="1"/>
</dbReference>
<dbReference type="EMBL" id="CP019602">
    <property type="protein sequence ID" value="ARU16830.1"/>
    <property type="molecule type" value="Genomic_DNA"/>
</dbReference>
<reference evidence="3 4" key="1">
    <citation type="submission" date="2017-01" db="EMBL/GenBank/DDBJ databases">
        <title>Complete genome sequence of esterase-producing bacterium Croceicoccus marinus E4A9.</title>
        <authorList>
            <person name="Wu Y.-H."/>
            <person name="Cheng H."/>
            <person name="Xu L."/>
            <person name="Huo Y.-Y."/>
            <person name="Wang C.-S."/>
            <person name="Xu X.-W."/>
        </authorList>
    </citation>
    <scope>NUCLEOTIDE SEQUENCE [LARGE SCALE GENOMIC DNA]</scope>
    <source>
        <strain evidence="3 4">E4A9</strain>
    </source>
</reference>
<protein>
    <recommendedName>
        <fullName evidence="2">Tyr recombinase domain-containing protein</fullName>
    </recommendedName>
</protein>
<accession>A0A1Z1FDK0</accession>
<dbReference type="GO" id="GO:0006310">
    <property type="term" value="P:DNA recombination"/>
    <property type="evidence" value="ECO:0007669"/>
    <property type="project" value="UniProtKB-KW"/>
</dbReference>